<dbReference type="InterPro" id="IPR049383">
    <property type="entry name" value="UbiD-like_N"/>
</dbReference>
<organism evidence="2">
    <name type="scientific">mine drainage metagenome</name>
    <dbReference type="NCBI Taxonomy" id="410659"/>
    <lineage>
        <taxon>unclassified sequences</taxon>
        <taxon>metagenomes</taxon>
        <taxon>ecological metagenomes</taxon>
    </lineage>
</organism>
<comment type="caution">
    <text evidence="2">The sequence shown here is derived from an EMBL/GenBank/DDBJ whole genome shotgun (WGS) entry which is preliminary data.</text>
</comment>
<reference evidence="2" key="1">
    <citation type="submission" date="2013-08" db="EMBL/GenBank/DDBJ databases">
        <authorList>
            <person name="Mendez C."/>
            <person name="Richter M."/>
            <person name="Ferrer M."/>
            <person name="Sanchez J."/>
        </authorList>
    </citation>
    <scope>NUCLEOTIDE SEQUENCE</scope>
</reference>
<proteinExistence type="predicted"/>
<name>T1A1E3_9ZZZZ</name>
<reference evidence="2" key="2">
    <citation type="journal article" date="2014" name="ISME J.">
        <title>Microbial stratification in low pH oxic and suboxic macroscopic growths along an acid mine drainage.</title>
        <authorList>
            <person name="Mendez-Garcia C."/>
            <person name="Mesa V."/>
            <person name="Sprenger R.R."/>
            <person name="Richter M."/>
            <person name="Diez M.S."/>
            <person name="Solano J."/>
            <person name="Bargiela R."/>
            <person name="Golyshina O.V."/>
            <person name="Manteca A."/>
            <person name="Ramos J.L."/>
            <person name="Gallego J.R."/>
            <person name="Llorente I."/>
            <person name="Martins Dos Santos V.A."/>
            <person name="Jensen O.N."/>
            <person name="Pelaez A.I."/>
            <person name="Sanchez J."/>
            <person name="Ferrer M."/>
        </authorList>
    </citation>
    <scope>NUCLEOTIDE SEQUENCE</scope>
</reference>
<evidence type="ECO:0000313" key="2">
    <source>
        <dbReference type="EMBL" id="EQD34884.1"/>
    </source>
</evidence>
<evidence type="ECO:0000259" key="1">
    <source>
        <dbReference type="Pfam" id="PF20695"/>
    </source>
</evidence>
<dbReference type="Pfam" id="PF20695">
    <property type="entry name" value="UbiD_N"/>
    <property type="match status" value="1"/>
</dbReference>
<gene>
    <name evidence="2" type="ORF">B1B_17032</name>
</gene>
<dbReference type="AlphaFoldDB" id="T1A1E3"/>
<dbReference type="SUPFAM" id="SSF50475">
    <property type="entry name" value="FMN-binding split barrel"/>
    <property type="match status" value="1"/>
</dbReference>
<protein>
    <recommendedName>
        <fullName evidence="1">3-octaprenyl-4-hydroxybenzoate carboxy-lyase-like N-terminal domain-containing protein</fullName>
    </recommendedName>
</protein>
<accession>T1A1E3</accession>
<feature type="domain" description="3-octaprenyl-4-hydroxybenzoate carboxy-lyase-like N-terminal" evidence="1">
    <location>
        <begin position="10"/>
        <end position="49"/>
    </location>
</feature>
<dbReference type="EMBL" id="AUZY01011366">
    <property type="protein sequence ID" value="EQD34884.1"/>
    <property type="molecule type" value="Genomic_DNA"/>
</dbReference>
<sequence>MSFDDLEDYISFLSKNNDLLEIEENVDPYLELTYILDREQYNGRNKTILLQM</sequence>